<dbReference type="RefSeq" id="WP_345186767.1">
    <property type="nucleotide sequence ID" value="NZ_BAABGP010000014.1"/>
</dbReference>
<dbReference type="EMBL" id="BAABGP010000014">
    <property type="protein sequence ID" value="GAA4485955.1"/>
    <property type="molecule type" value="Genomic_DNA"/>
</dbReference>
<sequence>MGLMFPEDLAAWQRWQRGRHVVRRARDLMRRPVPASPMMLHRRGADPGVLFALDATTPTALASVLEPLAHLGDVPAAVLAPADVSAQLPGEWTVTAVGCAAVPATLRAVRAVVSAGHYLPVGHAAFLWVQALGARYVVVQHGLLTPFMAPLPPGAHLLAFSDRDADFWRSGRADVTGESVGSQLLWKAAAATARAAGTAGAPIFLGQLHGAELPRRISAATATGFCRETGALYRPHPAEVDRLSRFQHALWRRRGIRFADPGPLSASTGPVVSIFSTGVLEAAAAGRDAWVTCVRPPAWVREFWDRYELAEWGSPPTAPPEPPAIEPAKAIADAVLALAEGGRP</sequence>
<proteinExistence type="predicted"/>
<protein>
    <recommendedName>
        <fullName evidence="3">RNA-binding protein</fullName>
    </recommendedName>
</protein>
<comment type="caution">
    <text evidence="1">The sequence shown here is derived from an EMBL/GenBank/DDBJ whole genome shotgun (WGS) entry which is preliminary data.</text>
</comment>
<dbReference type="Proteomes" id="UP001500731">
    <property type="component" value="Unassembled WGS sequence"/>
</dbReference>
<keyword evidence="2" id="KW-1185">Reference proteome</keyword>
<organism evidence="1 2">
    <name type="scientific">Microbacterium panaciterrae</name>
    <dbReference type="NCBI Taxonomy" id="985759"/>
    <lineage>
        <taxon>Bacteria</taxon>
        <taxon>Bacillati</taxon>
        <taxon>Actinomycetota</taxon>
        <taxon>Actinomycetes</taxon>
        <taxon>Micrococcales</taxon>
        <taxon>Microbacteriaceae</taxon>
        <taxon>Microbacterium</taxon>
    </lineage>
</organism>
<reference evidence="2" key="1">
    <citation type="journal article" date="2019" name="Int. J. Syst. Evol. Microbiol.">
        <title>The Global Catalogue of Microorganisms (GCM) 10K type strain sequencing project: providing services to taxonomists for standard genome sequencing and annotation.</title>
        <authorList>
            <consortium name="The Broad Institute Genomics Platform"/>
            <consortium name="The Broad Institute Genome Sequencing Center for Infectious Disease"/>
            <person name="Wu L."/>
            <person name="Ma J."/>
        </authorList>
    </citation>
    <scope>NUCLEOTIDE SEQUENCE [LARGE SCALE GENOMIC DNA]</scope>
    <source>
        <strain evidence="2">JCM 17839</strain>
    </source>
</reference>
<evidence type="ECO:0000313" key="2">
    <source>
        <dbReference type="Proteomes" id="UP001500731"/>
    </source>
</evidence>
<accession>A0ABP8PEP2</accession>
<gene>
    <name evidence="1" type="ORF">GCM10023171_21110</name>
</gene>
<evidence type="ECO:0008006" key="3">
    <source>
        <dbReference type="Google" id="ProtNLM"/>
    </source>
</evidence>
<evidence type="ECO:0000313" key="1">
    <source>
        <dbReference type="EMBL" id="GAA4485955.1"/>
    </source>
</evidence>
<name>A0ABP8PEP2_9MICO</name>